<dbReference type="EMBL" id="LN609528">
    <property type="protein sequence ID" value="CEF63487.1"/>
    <property type="molecule type" value="Genomic_DNA"/>
</dbReference>
<dbReference type="InterPro" id="IPR055119">
    <property type="entry name" value="Mig18_Fn1"/>
</dbReference>
<gene>
    <name evidence="2 4 5" type="ORF">SRAE_1000174800</name>
</gene>
<sequence>MKSINIDSCIVGDTFVINYLLYECHRWEIFVKGYKIIGCVPSNHPNGTIVQIGQKFRDIFFDYTCIRKNNTVIFQATGCVFRNTSMAVGARRYYGLLKYECLSNNSMYIKETKILHNICDKKTPIDECPGIGEGLIHSKYGRGTEIAYNVFNKKVIY</sequence>
<protein>
    <recommendedName>
        <fullName evidence="1">Abnormal cell migration protein 18-like fibronectin type I domain-containing protein</fullName>
    </recommendedName>
</protein>
<dbReference type="WBParaSite" id="SRAE_1000174800.1">
    <property type="protein sequence ID" value="SRAE_1000174800.1"/>
    <property type="gene ID" value="WBGene00258357"/>
</dbReference>
<reference evidence="2 3" key="1">
    <citation type="submission" date="2014-09" db="EMBL/GenBank/DDBJ databases">
        <authorList>
            <person name="Martin A.A."/>
        </authorList>
    </citation>
    <scope>NUCLEOTIDE SEQUENCE</scope>
    <source>
        <strain evidence="3">ED321</strain>
        <strain evidence="2">ED321 Heterogonic</strain>
    </source>
</reference>
<dbReference type="GeneID" id="36375852"/>
<evidence type="ECO:0000313" key="3">
    <source>
        <dbReference type="Proteomes" id="UP000035682"/>
    </source>
</evidence>
<dbReference type="WormBase" id="SRAE_1000174800">
    <property type="protein sequence ID" value="SRP06435"/>
    <property type="gene ID" value="WBGene00258357"/>
</dbReference>
<evidence type="ECO:0000259" key="1">
    <source>
        <dbReference type="Pfam" id="PF23003"/>
    </source>
</evidence>
<reference evidence="4" key="2">
    <citation type="submission" date="2020-12" db="UniProtKB">
        <authorList>
            <consortium name="WormBaseParasite"/>
        </authorList>
    </citation>
    <scope>IDENTIFICATION</scope>
</reference>
<evidence type="ECO:0000313" key="5">
    <source>
        <dbReference type="WormBase" id="SRAE_1000174800"/>
    </source>
</evidence>
<dbReference type="CTD" id="36375852"/>
<dbReference type="RefSeq" id="XP_024502689.1">
    <property type="nucleotide sequence ID" value="XM_024648742.1"/>
</dbReference>
<dbReference type="Pfam" id="PF23003">
    <property type="entry name" value="Fn1_2"/>
    <property type="match status" value="1"/>
</dbReference>
<keyword evidence="3" id="KW-1185">Reference proteome</keyword>
<proteinExistence type="predicted"/>
<dbReference type="AlphaFoldDB" id="A0A090L5U0"/>
<evidence type="ECO:0000313" key="4">
    <source>
        <dbReference type="WBParaSite" id="SRAE_1000174800.1"/>
    </source>
</evidence>
<dbReference type="Proteomes" id="UP000035682">
    <property type="component" value="Unplaced"/>
</dbReference>
<feature type="domain" description="Abnormal cell migration protein 18-like fibronectin type I" evidence="1">
    <location>
        <begin position="46"/>
        <end position="107"/>
    </location>
</feature>
<dbReference type="OrthoDB" id="5780467at2759"/>
<evidence type="ECO:0000313" key="2">
    <source>
        <dbReference type="EMBL" id="CEF63487.1"/>
    </source>
</evidence>
<organism evidence="2">
    <name type="scientific">Strongyloides ratti</name>
    <name type="common">Parasitic roundworm</name>
    <dbReference type="NCBI Taxonomy" id="34506"/>
    <lineage>
        <taxon>Eukaryota</taxon>
        <taxon>Metazoa</taxon>
        <taxon>Ecdysozoa</taxon>
        <taxon>Nematoda</taxon>
        <taxon>Chromadorea</taxon>
        <taxon>Rhabditida</taxon>
        <taxon>Tylenchina</taxon>
        <taxon>Panagrolaimomorpha</taxon>
        <taxon>Strongyloidoidea</taxon>
        <taxon>Strongyloididae</taxon>
        <taxon>Strongyloides</taxon>
    </lineage>
</organism>
<name>A0A090L5U0_STRRB</name>
<accession>A0A090L5U0</accession>